<dbReference type="Pfam" id="PF03004">
    <property type="entry name" value="Transposase_24"/>
    <property type="match status" value="1"/>
</dbReference>
<dbReference type="PANTHER" id="PTHR33144:SF50">
    <property type="entry name" value="OS03G0714750 PROTEIN"/>
    <property type="match status" value="1"/>
</dbReference>
<feature type="compositionally biased region" description="Basic residues" evidence="2">
    <location>
        <begin position="70"/>
        <end position="86"/>
    </location>
</feature>
<name>A0A2P6RQ44_ROSCH</name>
<dbReference type="OMA" id="ENRINCA"/>
<dbReference type="Gramene" id="PRQ48534">
    <property type="protein sequence ID" value="PRQ48534"/>
    <property type="gene ID" value="RchiOBHm_Chr2g0111771"/>
</dbReference>
<evidence type="ECO:0000313" key="3">
    <source>
        <dbReference type="EMBL" id="PRQ48534.1"/>
    </source>
</evidence>
<dbReference type="InterPro" id="IPR004252">
    <property type="entry name" value="Probable_transposase_24"/>
</dbReference>
<protein>
    <submittedName>
        <fullName evidence="3">Putative transposase, Ptta/En/Spm, plant</fullName>
    </submittedName>
</protein>
<dbReference type="OrthoDB" id="1166175at2759"/>
<evidence type="ECO:0000256" key="2">
    <source>
        <dbReference type="SAM" id="MobiDB-lite"/>
    </source>
</evidence>
<accession>A0A2P6RQ44</accession>
<keyword evidence="1" id="KW-0175">Coiled coil</keyword>
<reference evidence="3 4" key="1">
    <citation type="journal article" date="2018" name="Nat. Genet.">
        <title>The Rosa genome provides new insights in the design of modern roses.</title>
        <authorList>
            <person name="Bendahmane M."/>
        </authorList>
    </citation>
    <scope>NUCLEOTIDE SEQUENCE [LARGE SCALE GENOMIC DNA]</scope>
    <source>
        <strain evidence="4">cv. Old Blush</strain>
    </source>
</reference>
<sequence length="471" mass="53429">MIRQIGGLSDDEEFMSMMNIHAARNTRLESSPPVNVNDTVRSSTIPTVGNEVSIEPAISVNDSGANDRPSKKRKQKTRKTRGKNKPKFALEGPEKLQFNAIGQPVGPSKKVAEFGRFIGQLASECSNFPLNAENWAEICKAGKVDEAWQTVQDALDWSDPETLNLVADIKNVVVDKLHERWRSFKYKMKKKWYKPFMGMERRFICGNKHVHVGQWRALVSTWDETKNQEVAETNVTNRQQLKLHQTTGTKTYAQMRYQWECEHPGEVLDRVTFFGIVYGSRQKDPSKPQPNNEEAQKKFDEFEELENNVRIEGREVTHEVRNELFHKVMGPEKRNRVRGYGIGAKWADVPGIVTQKNGIKYQLLTLTEAYEAERAANVRREANLAQQLKESAEREEALQASYAQLNKKLDLMQEQMGANSLTQIFAAGGINSMESLDLGLLMNFLKKPDNPLAISTSNVPMGHNIGQSCMT</sequence>
<dbReference type="Proteomes" id="UP000238479">
    <property type="component" value="Chromosome 2"/>
</dbReference>
<evidence type="ECO:0000313" key="4">
    <source>
        <dbReference type="Proteomes" id="UP000238479"/>
    </source>
</evidence>
<keyword evidence="4" id="KW-1185">Reference proteome</keyword>
<gene>
    <name evidence="3" type="ORF">RchiOBHm_Chr2g0111771</name>
</gene>
<proteinExistence type="predicted"/>
<feature type="coiled-coil region" evidence="1">
    <location>
        <begin position="375"/>
        <end position="415"/>
    </location>
</feature>
<dbReference type="EMBL" id="PDCK01000040">
    <property type="protein sequence ID" value="PRQ48534.1"/>
    <property type="molecule type" value="Genomic_DNA"/>
</dbReference>
<evidence type="ECO:0000256" key="1">
    <source>
        <dbReference type="SAM" id="Coils"/>
    </source>
</evidence>
<comment type="caution">
    <text evidence="3">The sequence shown here is derived from an EMBL/GenBank/DDBJ whole genome shotgun (WGS) entry which is preliminary data.</text>
</comment>
<feature type="region of interest" description="Disordered" evidence="2">
    <location>
        <begin position="58"/>
        <end position="88"/>
    </location>
</feature>
<organism evidence="3 4">
    <name type="scientific">Rosa chinensis</name>
    <name type="common">China rose</name>
    <dbReference type="NCBI Taxonomy" id="74649"/>
    <lineage>
        <taxon>Eukaryota</taxon>
        <taxon>Viridiplantae</taxon>
        <taxon>Streptophyta</taxon>
        <taxon>Embryophyta</taxon>
        <taxon>Tracheophyta</taxon>
        <taxon>Spermatophyta</taxon>
        <taxon>Magnoliopsida</taxon>
        <taxon>eudicotyledons</taxon>
        <taxon>Gunneridae</taxon>
        <taxon>Pentapetalae</taxon>
        <taxon>rosids</taxon>
        <taxon>fabids</taxon>
        <taxon>Rosales</taxon>
        <taxon>Rosaceae</taxon>
        <taxon>Rosoideae</taxon>
        <taxon>Rosoideae incertae sedis</taxon>
        <taxon>Rosa</taxon>
    </lineage>
</organism>
<dbReference type="PANTHER" id="PTHR33144">
    <property type="entry name" value="OS10G0409366 PROTEIN-RELATED"/>
    <property type="match status" value="1"/>
</dbReference>
<dbReference type="STRING" id="74649.A0A2P6RQ44"/>
<dbReference type="AlphaFoldDB" id="A0A2P6RQ44"/>